<dbReference type="GO" id="GO:0005737">
    <property type="term" value="C:cytoplasm"/>
    <property type="evidence" value="ECO:0007669"/>
    <property type="project" value="TreeGrafter"/>
</dbReference>
<proteinExistence type="predicted"/>
<feature type="region of interest" description="Disordered" evidence="1">
    <location>
        <begin position="1"/>
        <end position="34"/>
    </location>
</feature>
<dbReference type="VEuPathDB" id="FungiDB:TREMEDRAFT_66980"/>
<dbReference type="Gene3D" id="3.90.25.10">
    <property type="entry name" value="UDP-galactose 4-epimerase, domain 1"/>
    <property type="match status" value="1"/>
</dbReference>
<dbReference type="AlphaFoldDB" id="A0A4Q1BDC9"/>
<dbReference type="Pfam" id="PF01370">
    <property type="entry name" value="Epimerase"/>
    <property type="match status" value="1"/>
</dbReference>
<dbReference type="Proteomes" id="UP000289152">
    <property type="component" value="Unassembled WGS sequence"/>
</dbReference>
<dbReference type="InterPro" id="IPR051783">
    <property type="entry name" value="NAD(P)-dependent_oxidoreduct"/>
</dbReference>
<dbReference type="InParanoid" id="A0A4Q1BDC9"/>
<dbReference type="PANTHER" id="PTHR48079:SF6">
    <property type="entry name" value="NAD(P)-BINDING DOMAIN-CONTAINING PROTEIN-RELATED"/>
    <property type="match status" value="1"/>
</dbReference>
<dbReference type="InterPro" id="IPR036291">
    <property type="entry name" value="NAD(P)-bd_dom_sf"/>
</dbReference>
<reference evidence="3 4" key="1">
    <citation type="submission" date="2016-06" db="EMBL/GenBank/DDBJ databases">
        <title>Evolution of pathogenesis and genome organization in the Tremellales.</title>
        <authorList>
            <person name="Cuomo C."/>
            <person name="Litvintseva A."/>
            <person name="Heitman J."/>
            <person name="Chen Y."/>
            <person name="Sun S."/>
            <person name="Springer D."/>
            <person name="Dromer F."/>
            <person name="Young S."/>
            <person name="Zeng Q."/>
            <person name="Chapman S."/>
            <person name="Gujja S."/>
            <person name="Saif S."/>
            <person name="Birren B."/>
        </authorList>
    </citation>
    <scope>NUCLEOTIDE SEQUENCE [LARGE SCALE GENOMIC DNA]</scope>
    <source>
        <strain evidence="3 4">ATCC 28783</strain>
    </source>
</reference>
<protein>
    <recommendedName>
        <fullName evidence="2">NAD-dependent epimerase/dehydratase domain-containing protein</fullName>
    </recommendedName>
</protein>
<evidence type="ECO:0000256" key="1">
    <source>
        <dbReference type="SAM" id="MobiDB-lite"/>
    </source>
</evidence>
<dbReference type="Gene3D" id="3.40.50.720">
    <property type="entry name" value="NAD(P)-binding Rossmann-like Domain"/>
    <property type="match status" value="2"/>
</dbReference>
<accession>A0A4Q1BDC9</accession>
<feature type="compositionally biased region" description="Low complexity" evidence="1">
    <location>
        <begin position="13"/>
        <end position="32"/>
    </location>
</feature>
<feature type="domain" description="NAD-dependent epimerase/dehydratase" evidence="2">
    <location>
        <begin position="42"/>
        <end position="259"/>
    </location>
</feature>
<dbReference type="STRING" id="5217.A0A4Q1BDC9"/>
<keyword evidence="4" id="KW-1185">Reference proteome</keyword>
<dbReference type="PANTHER" id="PTHR48079">
    <property type="entry name" value="PROTEIN YEEZ"/>
    <property type="match status" value="1"/>
</dbReference>
<dbReference type="OrthoDB" id="2130169at2759"/>
<evidence type="ECO:0000313" key="4">
    <source>
        <dbReference type="Proteomes" id="UP000289152"/>
    </source>
</evidence>
<name>A0A4Q1BDC9_TREME</name>
<sequence length="340" mass="35412">MPGPLNKLKNLFSSKPTKNTSTTSTSTSTSNKPSHKMTYNSILILGATGLIGPHLIPALKKAYPSASISALVRPGSDKIAAVQALGVKVIEQDYSSGLETAVKGYDLVIDSANSADPATTKAAVEGLKGSKATFLRLSGCGNFINGSKTGEYDHDAKLWDDSKAEDIAAIHDAMFNGAGDVVAINAAKEGLEAFTLTIGGIYGVPVIKGASSGVFVNLYSSNAKQLGYTPVIGDGSGVMQMIHIDDAVSAIIAVLKYTETASGASAHRYFIAPGFDYTWKRLAEVFGNALNLSPKTVSFEEAGFIAGLIGSTMKSVGTKTAELGWKATGPTLEEVLPQVL</sequence>
<evidence type="ECO:0000313" key="3">
    <source>
        <dbReference type="EMBL" id="RXK36197.1"/>
    </source>
</evidence>
<dbReference type="EMBL" id="SDIL01000105">
    <property type="protein sequence ID" value="RXK36197.1"/>
    <property type="molecule type" value="Genomic_DNA"/>
</dbReference>
<comment type="caution">
    <text evidence="3">The sequence shown here is derived from an EMBL/GenBank/DDBJ whole genome shotgun (WGS) entry which is preliminary data.</text>
</comment>
<dbReference type="InterPro" id="IPR001509">
    <property type="entry name" value="Epimerase_deHydtase"/>
</dbReference>
<dbReference type="GO" id="GO:0004029">
    <property type="term" value="F:aldehyde dehydrogenase (NAD+) activity"/>
    <property type="evidence" value="ECO:0007669"/>
    <property type="project" value="TreeGrafter"/>
</dbReference>
<gene>
    <name evidence="3" type="ORF">M231_06541</name>
</gene>
<dbReference type="SUPFAM" id="SSF51735">
    <property type="entry name" value="NAD(P)-binding Rossmann-fold domains"/>
    <property type="match status" value="1"/>
</dbReference>
<organism evidence="3 4">
    <name type="scientific">Tremella mesenterica</name>
    <name type="common">Jelly fungus</name>
    <dbReference type="NCBI Taxonomy" id="5217"/>
    <lineage>
        <taxon>Eukaryota</taxon>
        <taxon>Fungi</taxon>
        <taxon>Dikarya</taxon>
        <taxon>Basidiomycota</taxon>
        <taxon>Agaricomycotina</taxon>
        <taxon>Tremellomycetes</taxon>
        <taxon>Tremellales</taxon>
        <taxon>Tremellaceae</taxon>
        <taxon>Tremella</taxon>
    </lineage>
</organism>
<evidence type="ECO:0000259" key="2">
    <source>
        <dbReference type="Pfam" id="PF01370"/>
    </source>
</evidence>